<dbReference type="Gene3D" id="3.40.710.10">
    <property type="entry name" value="DD-peptidase/beta-lactamase superfamily"/>
    <property type="match status" value="1"/>
</dbReference>
<dbReference type="OrthoDB" id="428260at2759"/>
<protein>
    <submittedName>
        <fullName evidence="1">Uncharacterized protein</fullName>
    </submittedName>
</protein>
<dbReference type="AlphaFoldDB" id="A0A1Y1I051"/>
<evidence type="ECO:0000313" key="2">
    <source>
        <dbReference type="Proteomes" id="UP000054558"/>
    </source>
</evidence>
<keyword evidence="2" id="KW-1185">Reference proteome</keyword>
<organism evidence="1 2">
    <name type="scientific">Klebsormidium nitens</name>
    <name type="common">Green alga</name>
    <name type="synonym">Ulothrix nitens</name>
    <dbReference type="NCBI Taxonomy" id="105231"/>
    <lineage>
        <taxon>Eukaryota</taxon>
        <taxon>Viridiplantae</taxon>
        <taxon>Streptophyta</taxon>
        <taxon>Klebsormidiophyceae</taxon>
        <taxon>Klebsormidiales</taxon>
        <taxon>Klebsormidiaceae</taxon>
        <taxon>Klebsormidium</taxon>
    </lineage>
</organism>
<accession>A0A1Y1I051</accession>
<dbReference type="InterPro" id="IPR012338">
    <property type="entry name" value="Beta-lactam/transpept-like"/>
</dbReference>
<proteinExistence type="predicted"/>
<dbReference type="EMBL" id="DF237051">
    <property type="protein sequence ID" value="GAQ82157.1"/>
    <property type="molecule type" value="Genomic_DNA"/>
</dbReference>
<gene>
    <name evidence="1" type="ORF">KFL_001020080</name>
</gene>
<dbReference type="Proteomes" id="UP000054558">
    <property type="component" value="Unassembled WGS sequence"/>
</dbReference>
<reference evidence="1 2" key="1">
    <citation type="journal article" date="2014" name="Nat. Commun.">
        <title>Klebsormidium flaccidum genome reveals primary factors for plant terrestrial adaptation.</title>
        <authorList>
            <person name="Hori K."/>
            <person name="Maruyama F."/>
            <person name="Fujisawa T."/>
            <person name="Togashi T."/>
            <person name="Yamamoto N."/>
            <person name="Seo M."/>
            <person name="Sato S."/>
            <person name="Yamada T."/>
            <person name="Mori H."/>
            <person name="Tajima N."/>
            <person name="Moriyama T."/>
            <person name="Ikeuchi M."/>
            <person name="Watanabe M."/>
            <person name="Wada H."/>
            <person name="Kobayashi K."/>
            <person name="Saito M."/>
            <person name="Masuda T."/>
            <person name="Sasaki-Sekimoto Y."/>
            <person name="Mashiguchi K."/>
            <person name="Awai K."/>
            <person name="Shimojima M."/>
            <person name="Masuda S."/>
            <person name="Iwai M."/>
            <person name="Nobusawa T."/>
            <person name="Narise T."/>
            <person name="Kondo S."/>
            <person name="Saito H."/>
            <person name="Sato R."/>
            <person name="Murakawa M."/>
            <person name="Ihara Y."/>
            <person name="Oshima-Yamada Y."/>
            <person name="Ohtaka K."/>
            <person name="Satoh M."/>
            <person name="Sonobe K."/>
            <person name="Ishii M."/>
            <person name="Ohtani R."/>
            <person name="Kanamori-Sato M."/>
            <person name="Honoki R."/>
            <person name="Miyazaki D."/>
            <person name="Mochizuki H."/>
            <person name="Umetsu J."/>
            <person name="Higashi K."/>
            <person name="Shibata D."/>
            <person name="Kamiya Y."/>
            <person name="Sato N."/>
            <person name="Nakamura Y."/>
            <person name="Tabata S."/>
            <person name="Ida S."/>
            <person name="Kurokawa K."/>
            <person name="Ohta H."/>
        </authorList>
    </citation>
    <scope>NUCLEOTIDE SEQUENCE [LARGE SCALE GENOMIC DNA]</scope>
    <source>
        <strain evidence="1 2">NIES-2285</strain>
    </source>
</reference>
<sequence>MIRRRLWRNIRRPCPQAPIRTTAQETCSYSKGNCGGADGGNDTANWSYPFNRLFKPLGARSFSLGTDGVGTFLASPSFFATAHDWARLGKLYLQDGVWNGTRILPPGCVNYTRTSSEASADFDCGPASRAIGNCGPYGALWWLRPFRNVASDRL</sequence>
<evidence type="ECO:0000313" key="1">
    <source>
        <dbReference type="EMBL" id="GAQ82157.1"/>
    </source>
</evidence>
<name>A0A1Y1I051_KLENI</name>
<dbReference type="SUPFAM" id="SSF56601">
    <property type="entry name" value="beta-lactamase/transpeptidase-like"/>
    <property type="match status" value="1"/>
</dbReference>